<dbReference type="RefSeq" id="WP_115015590.1">
    <property type="nucleotide sequence ID" value="NZ_QKWJ01000011.1"/>
</dbReference>
<protein>
    <submittedName>
        <fullName evidence="3">Long-chain fatty acid--CoA ligase</fullName>
    </submittedName>
</protein>
<evidence type="ECO:0000259" key="2">
    <source>
        <dbReference type="Pfam" id="PF13193"/>
    </source>
</evidence>
<dbReference type="Pfam" id="PF00501">
    <property type="entry name" value="AMP-binding"/>
    <property type="match status" value="1"/>
</dbReference>
<dbReference type="Proteomes" id="UP000255165">
    <property type="component" value="Unassembled WGS sequence"/>
</dbReference>
<comment type="caution">
    <text evidence="3">The sequence shown here is derived from an EMBL/GenBank/DDBJ whole genome shotgun (WGS) entry which is preliminary data.</text>
</comment>
<dbReference type="PANTHER" id="PTHR43767:SF1">
    <property type="entry name" value="NONRIBOSOMAL PEPTIDE SYNTHASE PES1 (EUROFUNG)-RELATED"/>
    <property type="match status" value="1"/>
</dbReference>
<dbReference type="Gene3D" id="3.30.300.30">
    <property type="match status" value="1"/>
</dbReference>
<dbReference type="AlphaFoldDB" id="A0A370NX57"/>
<keyword evidence="4" id="KW-1185">Reference proteome</keyword>
<dbReference type="InterPro" id="IPR000873">
    <property type="entry name" value="AMP-dep_synth/lig_dom"/>
</dbReference>
<dbReference type="PANTHER" id="PTHR43767">
    <property type="entry name" value="LONG-CHAIN-FATTY-ACID--COA LIGASE"/>
    <property type="match status" value="1"/>
</dbReference>
<dbReference type="InterPro" id="IPR050237">
    <property type="entry name" value="ATP-dep_AMP-bd_enzyme"/>
</dbReference>
<reference evidence="4" key="1">
    <citation type="submission" date="2018-06" db="EMBL/GenBank/DDBJ databases">
        <authorList>
            <person name="Feng T."/>
            <person name="Jeon C.O."/>
        </authorList>
    </citation>
    <scope>NUCLEOTIDE SEQUENCE [LARGE SCALE GENOMIC DNA]</scope>
    <source>
        <strain evidence="4">S23</strain>
    </source>
</reference>
<sequence length="506" mass="54896">MNGTLIDAIKWWATERRDELAIVTSHDRVTYGELGTWADAACDWLIGLGLQAGDRVSIYATNSLEWCVMSQAVMRAGGLLAPVNPRFTLSEASHVVGRYEPRFIFHDRDRTEHAVAIGETAPGIGILPLDEISRFRHATPSGRPRDPAIGPDTPVVIIGTSGSTGYPKGVVYSHRTMLGGFADLALAAARAVEHPRVMVFGPLCTSAGYYVLTEMLVYGGTAYFEDSFDPAKALRRVETDRITILMGVPVFFERMVACESFASTDLSSIRMLQSGGARVSRQLLEAWMQRGLVFQQMYGQTEAGGCATINPVADAVKFPEKCGRGMPLTRIATIDADGNFCPPGVPGEIVIKGPAVMVGYWCDPEATAQVLVDGWLRTGDLGVLDENGLLTMLDRIKDIIISGGMNISAAEVERVISEFPGVDEVAVIAAKDERFGETPMAAIYAPGGIEIPALIAHCCKHLSDYKVVRYVAVRDEPLPRLAAGKISKPELRKQYADAHLTLPKVR</sequence>
<proteinExistence type="predicted"/>
<name>A0A370NX57_9BURK</name>
<organism evidence="3 4">
    <name type="scientific">Cupriavidus lacunae</name>
    <dbReference type="NCBI Taxonomy" id="2666307"/>
    <lineage>
        <taxon>Bacteria</taxon>
        <taxon>Pseudomonadati</taxon>
        <taxon>Pseudomonadota</taxon>
        <taxon>Betaproteobacteria</taxon>
        <taxon>Burkholderiales</taxon>
        <taxon>Burkholderiaceae</taxon>
        <taxon>Cupriavidus</taxon>
    </lineage>
</organism>
<keyword evidence="3" id="KW-0436">Ligase</keyword>
<dbReference type="EMBL" id="QKWJ01000011">
    <property type="protein sequence ID" value="RDK10118.1"/>
    <property type="molecule type" value="Genomic_DNA"/>
</dbReference>
<evidence type="ECO:0000259" key="1">
    <source>
        <dbReference type="Pfam" id="PF00501"/>
    </source>
</evidence>
<accession>A0A370NX57</accession>
<dbReference type="InterPro" id="IPR020845">
    <property type="entry name" value="AMP-binding_CS"/>
</dbReference>
<dbReference type="PROSITE" id="PS00455">
    <property type="entry name" value="AMP_BINDING"/>
    <property type="match status" value="1"/>
</dbReference>
<dbReference type="InterPro" id="IPR025110">
    <property type="entry name" value="AMP-bd_C"/>
</dbReference>
<evidence type="ECO:0000313" key="4">
    <source>
        <dbReference type="Proteomes" id="UP000255165"/>
    </source>
</evidence>
<feature type="domain" description="AMP-binding enzyme C-terminal" evidence="2">
    <location>
        <begin position="411"/>
        <end position="485"/>
    </location>
</feature>
<gene>
    <name evidence="3" type="ORF">DN412_12170</name>
</gene>
<dbReference type="GO" id="GO:0016878">
    <property type="term" value="F:acid-thiol ligase activity"/>
    <property type="evidence" value="ECO:0007669"/>
    <property type="project" value="UniProtKB-ARBA"/>
</dbReference>
<dbReference type="Gene3D" id="3.40.50.12780">
    <property type="entry name" value="N-terminal domain of ligase-like"/>
    <property type="match status" value="1"/>
</dbReference>
<dbReference type="Pfam" id="PF13193">
    <property type="entry name" value="AMP-binding_C"/>
    <property type="match status" value="1"/>
</dbReference>
<feature type="domain" description="AMP-dependent synthetase/ligase" evidence="1">
    <location>
        <begin position="10"/>
        <end position="361"/>
    </location>
</feature>
<evidence type="ECO:0000313" key="3">
    <source>
        <dbReference type="EMBL" id="RDK10118.1"/>
    </source>
</evidence>
<dbReference type="InterPro" id="IPR042099">
    <property type="entry name" value="ANL_N_sf"/>
</dbReference>
<dbReference type="SUPFAM" id="SSF56801">
    <property type="entry name" value="Acetyl-CoA synthetase-like"/>
    <property type="match status" value="1"/>
</dbReference>
<dbReference type="InterPro" id="IPR045851">
    <property type="entry name" value="AMP-bd_C_sf"/>
</dbReference>